<dbReference type="SMART" id="SM00267">
    <property type="entry name" value="GGDEF"/>
    <property type="match status" value="1"/>
</dbReference>
<dbReference type="SUPFAM" id="SSF141868">
    <property type="entry name" value="EAL domain-like"/>
    <property type="match status" value="1"/>
</dbReference>
<dbReference type="CDD" id="cd01948">
    <property type="entry name" value="EAL"/>
    <property type="match status" value="1"/>
</dbReference>
<dbReference type="InterPro" id="IPR043128">
    <property type="entry name" value="Rev_trsase/Diguanyl_cyclase"/>
</dbReference>
<dbReference type="GO" id="GO:0071111">
    <property type="term" value="F:cyclic-guanylate-specific phosphodiesterase activity"/>
    <property type="evidence" value="ECO:0007669"/>
    <property type="project" value="InterPro"/>
</dbReference>
<dbReference type="InterPro" id="IPR000160">
    <property type="entry name" value="GGDEF_dom"/>
</dbReference>
<evidence type="ECO:0000259" key="2">
    <source>
        <dbReference type="PROSITE" id="PS50887"/>
    </source>
</evidence>
<dbReference type="NCBIfam" id="TIGR00254">
    <property type="entry name" value="GGDEF"/>
    <property type="match status" value="1"/>
</dbReference>
<sequence length="558" mass="63740">MLYQPKIKNDIIVSLEALLRPQTVTVPISEYLSQVENVTCLDSLVINECIKDIDLVGLNIPVSINIHPSSMFDNEFISNTIKKCQGKKIVLELVEYQHVDIDDTFLSNVNRLKQHGLKISVDDFGKDFARADLALSIGANEVKFDRSLVKDIENNYIKFKHLSFLCSKIKSLCTNNIVFEGVENKRQKELIELMVKDPILQGFYFFHPMKLADVTKLDQYSIESDSDEVDDSLPLGLDLDYQLYKFLVGNDISTINDSSVNNFIRGADKLGLVYNNDVNITLCNLRKIYFDDSSVVGNGVMSLFNSTEKLVVLRNEYGVVVYDNTAHQKVVGRTLVGIDPKELIEINDTYFNCIKQDQYLLQDDQRLFHKSKEIFDDVEFTTIREKIIYNGNPFVMTTISEVNASSLDVSRDELTKCYNRSYLNTKFGCCENKVIAFLDMNGFKAINDQYGHKFGDNCLVDFINLLNSSLRSSDVVIRYGGDEFVIIFDSTSVIDVNNRLNSINALTKRYFLEKNCLLSFSYGLSTVVEHNIESAIERADEEMYIQKRKRNSNLIDFI</sequence>
<dbReference type="PANTHER" id="PTHR33121">
    <property type="entry name" value="CYCLIC DI-GMP PHOSPHODIESTERASE PDEF"/>
    <property type="match status" value="1"/>
</dbReference>
<dbReference type="PROSITE" id="PS50883">
    <property type="entry name" value="EAL"/>
    <property type="match status" value="1"/>
</dbReference>
<keyword evidence="4" id="KW-1185">Reference proteome</keyword>
<dbReference type="AlphaFoldDB" id="A0A3A6QRN7"/>
<dbReference type="Gene3D" id="3.20.20.450">
    <property type="entry name" value="EAL domain"/>
    <property type="match status" value="1"/>
</dbReference>
<comment type="caution">
    <text evidence="3">The sequence shown here is derived from an EMBL/GenBank/DDBJ whole genome shotgun (WGS) entry which is preliminary data.</text>
</comment>
<dbReference type="PANTHER" id="PTHR33121:SF71">
    <property type="entry name" value="OXYGEN SENSOR PROTEIN DOSP"/>
    <property type="match status" value="1"/>
</dbReference>
<dbReference type="InterPro" id="IPR050706">
    <property type="entry name" value="Cyclic-di-GMP_PDE-like"/>
</dbReference>
<dbReference type="EMBL" id="QVMU01000001">
    <property type="protein sequence ID" value="RJX75570.1"/>
    <property type="molecule type" value="Genomic_DNA"/>
</dbReference>
<dbReference type="SMART" id="SM00052">
    <property type="entry name" value="EAL"/>
    <property type="match status" value="1"/>
</dbReference>
<dbReference type="Gene3D" id="3.30.70.270">
    <property type="match status" value="1"/>
</dbReference>
<evidence type="ECO:0000259" key="1">
    <source>
        <dbReference type="PROSITE" id="PS50883"/>
    </source>
</evidence>
<dbReference type="Proteomes" id="UP000273252">
    <property type="component" value="Unassembled WGS sequence"/>
</dbReference>
<gene>
    <name evidence="3" type="ORF">DZ860_02525</name>
</gene>
<dbReference type="Pfam" id="PF00563">
    <property type="entry name" value="EAL"/>
    <property type="match status" value="1"/>
</dbReference>
<name>A0A3A6QRN7_9VIBR</name>
<evidence type="ECO:0000313" key="4">
    <source>
        <dbReference type="Proteomes" id="UP000273252"/>
    </source>
</evidence>
<dbReference type="SUPFAM" id="SSF55073">
    <property type="entry name" value="Nucleotide cyclase"/>
    <property type="match status" value="1"/>
</dbReference>
<feature type="domain" description="GGDEF" evidence="2">
    <location>
        <begin position="431"/>
        <end position="558"/>
    </location>
</feature>
<organism evidence="3 4">
    <name type="scientific">Vibrio sinensis</name>
    <dbReference type="NCBI Taxonomy" id="2302434"/>
    <lineage>
        <taxon>Bacteria</taxon>
        <taxon>Pseudomonadati</taxon>
        <taxon>Pseudomonadota</taxon>
        <taxon>Gammaproteobacteria</taxon>
        <taxon>Vibrionales</taxon>
        <taxon>Vibrionaceae</taxon>
        <taxon>Vibrio</taxon>
    </lineage>
</organism>
<protein>
    <submittedName>
        <fullName evidence="3">Diguanylate cyclase</fullName>
    </submittedName>
</protein>
<dbReference type="PROSITE" id="PS50887">
    <property type="entry name" value="GGDEF"/>
    <property type="match status" value="1"/>
</dbReference>
<dbReference type="InterPro" id="IPR035919">
    <property type="entry name" value="EAL_sf"/>
</dbReference>
<dbReference type="InterPro" id="IPR001633">
    <property type="entry name" value="EAL_dom"/>
</dbReference>
<dbReference type="Pfam" id="PF00990">
    <property type="entry name" value="GGDEF"/>
    <property type="match status" value="1"/>
</dbReference>
<dbReference type="InterPro" id="IPR029787">
    <property type="entry name" value="Nucleotide_cyclase"/>
</dbReference>
<reference evidence="3 4" key="1">
    <citation type="submission" date="2018-08" db="EMBL/GenBank/DDBJ databases">
        <title>Vibrio isolated from the Eastern China Marginal Seas.</title>
        <authorList>
            <person name="Li Y."/>
        </authorList>
    </citation>
    <scope>NUCLEOTIDE SEQUENCE [LARGE SCALE GENOMIC DNA]</scope>
    <source>
        <strain evidence="3 4">BEI233</strain>
    </source>
</reference>
<feature type="domain" description="EAL" evidence="1">
    <location>
        <begin position="1"/>
        <end position="222"/>
    </location>
</feature>
<dbReference type="CDD" id="cd01949">
    <property type="entry name" value="GGDEF"/>
    <property type="match status" value="1"/>
</dbReference>
<proteinExistence type="predicted"/>
<accession>A0A3A6QRN7</accession>
<evidence type="ECO:0000313" key="3">
    <source>
        <dbReference type="EMBL" id="RJX75570.1"/>
    </source>
</evidence>